<dbReference type="AlphaFoldDB" id="A0A2S6Z4S7"/>
<feature type="transmembrane region" description="Helical" evidence="1">
    <location>
        <begin position="121"/>
        <end position="139"/>
    </location>
</feature>
<proteinExistence type="predicted"/>
<organism evidence="2 3">
    <name type="scientific">Xanthomonas arboricola pv. populi</name>
    <dbReference type="NCBI Taxonomy" id="487823"/>
    <lineage>
        <taxon>Bacteria</taxon>
        <taxon>Pseudomonadati</taxon>
        <taxon>Pseudomonadota</taxon>
        <taxon>Gammaproteobacteria</taxon>
        <taxon>Lysobacterales</taxon>
        <taxon>Lysobacteraceae</taxon>
        <taxon>Xanthomonas</taxon>
    </lineage>
</organism>
<evidence type="ECO:0000313" key="3">
    <source>
        <dbReference type="Proteomes" id="UP000238270"/>
    </source>
</evidence>
<accession>A0A2S6Z4S7</accession>
<name>A0A2S6Z4S7_9XANT</name>
<keyword evidence="1" id="KW-1133">Transmembrane helix</keyword>
<evidence type="ECO:0000313" key="2">
    <source>
        <dbReference type="EMBL" id="PPT76312.1"/>
    </source>
</evidence>
<protein>
    <submittedName>
        <fullName evidence="2">Uncharacterized protein</fullName>
    </submittedName>
</protein>
<dbReference type="EMBL" id="MIGV01000009">
    <property type="protein sequence ID" value="PPT76312.1"/>
    <property type="molecule type" value="Genomic_DNA"/>
</dbReference>
<dbReference type="Proteomes" id="UP000238270">
    <property type="component" value="Unassembled WGS sequence"/>
</dbReference>
<dbReference type="RefSeq" id="WP_047130710.1">
    <property type="nucleotide sequence ID" value="NZ_MIGV01000009.1"/>
</dbReference>
<keyword evidence="1" id="KW-0472">Membrane</keyword>
<sequence length="162" mass="17385">MRAESSIARPQLSDLLLLVPVSIFGVGIPLGLIDVVFRLFDPMYGGPLPQRLLSAAAEIGFGLMAFFGLVSAWIVVVSSDAALRAHRRRTLVVALGLLVGIGVALYLLADWLLSGRIELDVFVLVISGLWAVAPMLVAARHLPRILRATPPAAMLRGCRHGQ</sequence>
<gene>
    <name evidence="2" type="ORF">XaplCFBP3122_09680</name>
</gene>
<keyword evidence="1" id="KW-0812">Transmembrane</keyword>
<feature type="transmembrane region" description="Helical" evidence="1">
    <location>
        <begin position="12"/>
        <end position="32"/>
    </location>
</feature>
<feature type="transmembrane region" description="Helical" evidence="1">
    <location>
        <begin position="90"/>
        <end position="109"/>
    </location>
</feature>
<evidence type="ECO:0000256" key="1">
    <source>
        <dbReference type="SAM" id="Phobius"/>
    </source>
</evidence>
<feature type="transmembrane region" description="Helical" evidence="1">
    <location>
        <begin position="52"/>
        <end position="78"/>
    </location>
</feature>
<comment type="caution">
    <text evidence="2">The sequence shown here is derived from an EMBL/GenBank/DDBJ whole genome shotgun (WGS) entry which is preliminary data.</text>
</comment>
<reference evidence="2 3" key="1">
    <citation type="submission" date="2016-08" db="EMBL/GenBank/DDBJ databases">
        <title>Evolution of the type three secretion system and type three effector repertoires in Xanthomonas.</title>
        <authorList>
            <person name="Merda D."/>
            <person name="Briand M."/>
            <person name="Bosis E."/>
            <person name="Rousseau C."/>
            <person name="Portier P."/>
            <person name="Jacques M.-A."/>
            <person name="Fischer-Le Saux M."/>
        </authorList>
    </citation>
    <scope>NUCLEOTIDE SEQUENCE [LARGE SCALE GENOMIC DNA]</scope>
    <source>
        <strain evidence="2 3">CFBP 3122</strain>
    </source>
</reference>